<keyword evidence="3" id="KW-1185">Reference proteome</keyword>
<reference evidence="2 3" key="1">
    <citation type="journal article" date="2019" name="Int. J. Syst. Evol. Microbiol.">
        <title>The Global Catalogue of Microorganisms (GCM) 10K type strain sequencing project: providing services to taxonomists for standard genome sequencing and annotation.</title>
        <authorList>
            <consortium name="The Broad Institute Genomics Platform"/>
            <consortium name="The Broad Institute Genome Sequencing Center for Infectious Disease"/>
            <person name="Wu L."/>
            <person name="Ma J."/>
        </authorList>
    </citation>
    <scope>NUCLEOTIDE SEQUENCE [LARGE SCALE GENOMIC DNA]</scope>
    <source>
        <strain evidence="2 3">JCM 6307</strain>
    </source>
</reference>
<dbReference type="PANTHER" id="PTHR30448">
    <property type="entry name" value="RNASE ADAPTER PROTEIN RAPZ"/>
    <property type="match status" value="1"/>
</dbReference>
<dbReference type="Proteomes" id="UP001501358">
    <property type="component" value="Unassembled WGS sequence"/>
</dbReference>
<dbReference type="RefSeq" id="WP_344382937.1">
    <property type="nucleotide sequence ID" value="NZ_BAAATA010000009.1"/>
</dbReference>
<protein>
    <submittedName>
        <fullName evidence="2">RNase adapter RapZ</fullName>
    </submittedName>
</protein>
<feature type="domain" description="RapZ C-terminal" evidence="1">
    <location>
        <begin position="8"/>
        <end position="124"/>
    </location>
</feature>
<evidence type="ECO:0000259" key="1">
    <source>
        <dbReference type="Pfam" id="PF22740"/>
    </source>
</evidence>
<organism evidence="2 3">
    <name type="scientific">Streptomyces thermolineatus</name>
    <dbReference type="NCBI Taxonomy" id="44033"/>
    <lineage>
        <taxon>Bacteria</taxon>
        <taxon>Bacillati</taxon>
        <taxon>Actinomycetota</taxon>
        <taxon>Actinomycetes</taxon>
        <taxon>Kitasatosporales</taxon>
        <taxon>Streptomycetaceae</taxon>
        <taxon>Streptomyces</taxon>
    </lineage>
</organism>
<accession>A0ABN3LJ09</accession>
<dbReference type="Pfam" id="PF22740">
    <property type="entry name" value="PapZ_C"/>
    <property type="match status" value="1"/>
</dbReference>
<dbReference type="EMBL" id="BAAATA010000009">
    <property type="protein sequence ID" value="GAA2484821.1"/>
    <property type="molecule type" value="Genomic_DNA"/>
</dbReference>
<evidence type="ECO:0000313" key="3">
    <source>
        <dbReference type="Proteomes" id="UP001501358"/>
    </source>
</evidence>
<gene>
    <name evidence="2" type="ORF">GCM10010406_21340</name>
</gene>
<comment type="caution">
    <text evidence="2">The sequence shown here is derived from an EMBL/GenBank/DDBJ whole genome shotgun (WGS) entry which is preliminary data.</text>
</comment>
<proteinExistence type="predicted"/>
<dbReference type="InterPro" id="IPR029021">
    <property type="entry name" value="Prot-tyrosine_phosphatase-like"/>
</dbReference>
<evidence type="ECO:0000313" key="2">
    <source>
        <dbReference type="EMBL" id="GAA2484821.1"/>
    </source>
</evidence>
<dbReference type="InterPro" id="IPR053931">
    <property type="entry name" value="RapZ_C"/>
</dbReference>
<dbReference type="SUPFAM" id="SSF52799">
    <property type="entry name" value="(Phosphotyrosine protein) phosphatases II"/>
    <property type="match status" value="1"/>
</dbReference>
<dbReference type="InterPro" id="IPR005337">
    <property type="entry name" value="RapZ-like"/>
</dbReference>
<name>A0ABN3LJ09_9ACTN</name>
<dbReference type="PANTHER" id="PTHR30448:SF0">
    <property type="entry name" value="RNASE ADAPTER PROTEIN RAPZ"/>
    <property type="match status" value="1"/>
</dbReference>
<sequence>MTAPDNGVHITSFGYGHDAPPAAHLTVDLRVHFRDPHVNPALRHLTAHDPAVRDAVLSTPGIPHLIAALAETVAAYRAGPTPAPITVAIGCAGGRHRAATVATALADRLHGMDIPATVAHRDLHRPVITR</sequence>